<dbReference type="eggNOG" id="ENOG50301P4">
    <property type="taxonomic scope" value="Bacteria"/>
</dbReference>
<sequence>MERLTLFRPVLVKVKVTEAYKREVAAELQEALRRVELELQHLDFQEKRLAAELEKKNPQGIAAARQHLEQERQHRHERRRKLIERLKEVGQLALGSEVILARMEGPVELRVGDDWRKVLGVEVVLEDGIITAIRQADPGEGLSNA</sequence>
<dbReference type="KEGG" id="pth:PTH_1721"/>
<dbReference type="Pfam" id="PF11068">
    <property type="entry name" value="YlqD"/>
    <property type="match status" value="1"/>
</dbReference>
<dbReference type="InterPro" id="IPR021297">
    <property type="entry name" value="YlqD"/>
</dbReference>
<protein>
    <recommendedName>
        <fullName evidence="3">YlqD protein</fullName>
    </recommendedName>
</protein>
<evidence type="ECO:0000313" key="1">
    <source>
        <dbReference type="EMBL" id="BAF59902.1"/>
    </source>
</evidence>
<dbReference type="Proteomes" id="UP000006556">
    <property type="component" value="Chromosome"/>
</dbReference>
<gene>
    <name evidence="1" type="ordered locus">PTH_1721</name>
</gene>
<dbReference type="EMBL" id="AP009389">
    <property type="protein sequence ID" value="BAF59902.1"/>
    <property type="molecule type" value="Genomic_DNA"/>
</dbReference>
<evidence type="ECO:0008006" key="3">
    <source>
        <dbReference type="Google" id="ProtNLM"/>
    </source>
</evidence>
<accession>A5D1J6</accession>
<dbReference type="AlphaFoldDB" id="A5D1J6"/>
<dbReference type="STRING" id="370438.PTH_1721"/>
<name>A5D1J6_PELTS</name>
<reference evidence="2" key="1">
    <citation type="journal article" date="2008" name="Genome Res.">
        <title>The genome of Pelotomaculum thermopropionicum reveals niche-associated evolution in anaerobic microbiota.</title>
        <authorList>
            <person name="Kosaka T."/>
            <person name="Kato S."/>
            <person name="Shimoyama T."/>
            <person name="Ishii S."/>
            <person name="Abe T."/>
            <person name="Watanabe K."/>
        </authorList>
    </citation>
    <scope>NUCLEOTIDE SEQUENCE [LARGE SCALE GENOMIC DNA]</scope>
    <source>
        <strain evidence="2">DSM 13744 / JCM 10971 / SI</strain>
    </source>
</reference>
<keyword evidence="2" id="KW-1185">Reference proteome</keyword>
<proteinExistence type="predicted"/>
<dbReference type="Gene3D" id="6.10.140.1110">
    <property type="match status" value="1"/>
</dbReference>
<organism evidence="1 2">
    <name type="scientific">Pelotomaculum thermopropionicum (strain DSM 13744 / JCM 10971 / SI)</name>
    <dbReference type="NCBI Taxonomy" id="370438"/>
    <lineage>
        <taxon>Bacteria</taxon>
        <taxon>Bacillati</taxon>
        <taxon>Bacillota</taxon>
        <taxon>Clostridia</taxon>
        <taxon>Eubacteriales</taxon>
        <taxon>Desulfotomaculaceae</taxon>
        <taxon>Pelotomaculum</taxon>
    </lineage>
</organism>
<evidence type="ECO:0000313" key="2">
    <source>
        <dbReference type="Proteomes" id="UP000006556"/>
    </source>
</evidence>
<dbReference type="HOGENOM" id="CLU_135539_0_1_9"/>